<accession>A0ABW3T757</accession>
<comment type="caution">
    <text evidence="1">The sequence shown here is derived from an EMBL/GenBank/DDBJ whole genome shotgun (WGS) entry which is preliminary data.</text>
</comment>
<organism evidence="1 2">
    <name type="scientific">Phenylobacterium conjunctum</name>
    <dbReference type="NCBI Taxonomy" id="1298959"/>
    <lineage>
        <taxon>Bacteria</taxon>
        <taxon>Pseudomonadati</taxon>
        <taxon>Pseudomonadota</taxon>
        <taxon>Alphaproteobacteria</taxon>
        <taxon>Caulobacterales</taxon>
        <taxon>Caulobacteraceae</taxon>
        <taxon>Phenylobacterium</taxon>
    </lineage>
</organism>
<keyword evidence="2" id="KW-1185">Reference proteome</keyword>
<dbReference type="Proteomes" id="UP001597216">
    <property type="component" value="Unassembled WGS sequence"/>
</dbReference>
<gene>
    <name evidence="1" type="ORF">ACFQ27_16610</name>
</gene>
<proteinExistence type="predicted"/>
<dbReference type="EMBL" id="JBHTLQ010000047">
    <property type="protein sequence ID" value="MFD1192211.1"/>
    <property type="molecule type" value="Genomic_DNA"/>
</dbReference>
<dbReference type="RefSeq" id="WP_374343569.1">
    <property type="nucleotide sequence ID" value="NZ_JBHTLQ010000047.1"/>
</dbReference>
<protein>
    <recommendedName>
        <fullName evidence="3">Zinc ribbon domain-containing protein</fullName>
    </recommendedName>
</protein>
<evidence type="ECO:0000313" key="1">
    <source>
        <dbReference type="EMBL" id="MFD1192211.1"/>
    </source>
</evidence>
<reference evidence="2" key="1">
    <citation type="journal article" date="2019" name="Int. J. Syst. Evol. Microbiol.">
        <title>The Global Catalogue of Microorganisms (GCM) 10K type strain sequencing project: providing services to taxonomists for standard genome sequencing and annotation.</title>
        <authorList>
            <consortium name="The Broad Institute Genomics Platform"/>
            <consortium name="The Broad Institute Genome Sequencing Center for Infectious Disease"/>
            <person name="Wu L."/>
            <person name="Ma J."/>
        </authorList>
    </citation>
    <scope>NUCLEOTIDE SEQUENCE [LARGE SCALE GENOMIC DNA]</scope>
    <source>
        <strain evidence="2">CCUG 55074</strain>
    </source>
</reference>
<evidence type="ECO:0000313" key="2">
    <source>
        <dbReference type="Proteomes" id="UP001597216"/>
    </source>
</evidence>
<sequence length="68" mass="7780">MPIETGRYCAYCVDETGALQDFDTRFGRMVDWQLRERGGDRAQAEKDTLAYMATLPAWRDHPRVKVGG</sequence>
<name>A0ABW3T757_9CAUL</name>
<evidence type="ECO:0008006" key="3">
    <source>
        <dbReference type="Google" id="ProtNLM"/>
    </source>
</evidence>